<dbReference type="Gene3D" id="3.90.1150.10">
    <property type="entry name" value="Aspartate Aminotransferase, domain 1"/>
    <property type="match status" value="1"/>
</dbReference>
<name>A0A7T5R478_9BACT</name>
<dbReference type="InterPro" id="IPR015421">
    <property type="entry name" value="PyrdxlP-dep_Trfase_major"/>
</dbReference>
<evidence type="ECO:0000256" key="4">
    <source>
        <dbReference type="ARBA" id="ARBA00022679"/>
    </source>
</evidence>
<evidence type="ECO:0000313" key="8">
    <source>
        <dbReference type="Proteomes" id="UP000595362"/>
    </source>
</evidence>
<dbReference type="GO" id="GO:0005737">
    <property type="term" value="C:cytoplasm"/>
    <property type="evidence" value="ECO:0007669"/>
    <property type="project" value="TreeGrafter"/>
</dbReference>
<keyword evidence="4 7" id="KW-0808">Transferase</keyword>
<evidence type="ECO:0000256" key="2">
    <source>
        <dbReference type="ARBA" id="ARBA00007441"/>
    </source>
</evidence>
<dbReference type="InterPro" id="IPR015424">
    <property type="entry name" value="PyrdxlP-dep_Trfase"/>
</dbReference>
<dbReference type="Pfam" id="PF00155">
    <property type="entry name" value="Aminotran_1_2"/>
    <property type="match status" value="1"/>
</dbReference>
<keyword evidence="5" id="KW-0663">Pyridoxal phosphate</keyword>
<organism evidence="7 8">
    <name type="scientific">Micavibrio aeruginosavorus</name>
    <dbReference type="NCBI Taxonomy" id="349221"/>
    <lineage>
        <taxon>Bacteria</taxon>
        <taxon>Pseudomonadati</taxon>
        <taxon>Bdellovibrionota</taxon>
        <taxon>Bdellovibrionia</taxon>
        <taxon>Bdellovibrionales</taxon>
        <taxon>Pseudobdellovibrionaceae</taxon>
        <taxon>Micavibrio</taxon>
    </lineage>
</organism>
<evidence type="ECO:0000256" key="3">
    <source>
        <dbReference type="ARBA" id="ARBA00022576"/>
    </source>
</evidence>
<reference evidence="7 8" key="1">
    <citation type="submission" date="2020-07" db="EMBL/GenBank/DDBJ databases">
        <title>Huge and variable diversity of episymbiotic CPR bacteria and DPANN archaea in groundwater ecosystems.</title>
        <authorList>
            <person name="He C.Y."/>
            <person name="Keren R."/>
            <person name="Whittaker M."/>
            <person name="Farag I.F."/>
            <person name="Doudna J."/>
            <person name="Cate J.H.D."/>
            <person name="Banfield J.F."/>
        </authorList>
    </citation>
    <scope>NUCLEOTIDE SEQUENCE [LARGE SCALE GENOMIC DNA]</scope>
    <source>
        <strain evidence="7">NC_groundwater_70_Ag_B-0.1um_54_66</strain>
    </source>
</reference>
<comment type="cofactor">
    <cofactor evidence="1">
        <name>pyridoxal 5'-phosphate</name>
        <dbReference type="ChEBI" id="CHEBI:597326"/>
    </cofactor>
</comment>
<dbReference type="Gene3D" id="3.40.640.10">
    <property type="entry name" value="Type I PLP-dependent aspartate aminotransferase-like (Major domain)"/>
    <property type="match status" value="1"/>
</dbReference>
<dbReference type="GO" id="GO:0030170">
    <property type="term" value="F:pyridoxal phosphate binding"/>
    <property type="evidence" value="ECO:0007669"/>
    <property type="project" value="InterPro"/>
</dbReference>
<comment type="similarity">
    <text evidence="2">Belongs to the class-I pyridoxal-phosphate-dependent aminotransferase family.</text>
</comment>
<gene>
    <name evidence="7" type="ORF">HYS17_05695</name>
</gene>
<evidence type="ECO:0000259" key="6">
    <source>
        <dbReference type="Pfam" id="PF00155"/>
    </source>
</evidence>
<protein>
    <submittedName>
        <fullName evidence="7">Aminotransferase</fullName>
    </submittedName>
</protein>
<dbReference type="InterPro" id="IPR015422">
    <property type="entry name" value="PyrdxlP-dep_Trfase_small"/>
</dbReference>
<accession>A0A7T5R478</accession>
<dbReference type="NCBIfam" id="NF006488">
    <property type="entry name" value="PRK08912.1"/>
    <property type="match status" value="1"/>
</dbReference>
<evidence type="ECO:0000256" key="5">
    <source>
        <dbReference type="ARBA" id="ARBA00022898"/>
    </source>
</evidence>
<dbReference type="InterPro" id="IPR051326">
    <property type="entry name" value="Kynurenine-oxoglutarate_AT"/>
</dbReference>
<dbReference type="EMBL" id="CP066681">
    <property type="protein sequence ID" value="QQG37253.1"/>
    <property type="molecule type" value="Genomic_DNA"/>
</dbReference>
<evidence type="ECO:0000313" key="7">
    <source>
        <dbReference type="EMBL" id="QQG37253.1"/>
    </source>
</evidence>
<dbReference type="AlphaFoldDB" id="A0A7T5R478"/>
<dbReference type="PANTHER" id="PTHR43807:SF20">
    <property type="entry name" value="FI04487P"/>
    <property type="match status" value="1"/>
</dbReference>
<dbReference type="GO" id="GO:0016212">
    <property type="term" value="F:kynurenine-oxoglutarate transaminase activity"/>
    <property type="evidence" value="ECO:0007669"/>
    <property type="project" value="TreeGrafter"/>
</dbReference>
<dbReference type="CDD" id="cd00609">
    <property type="entry name" value="AAT_like"/>
    <property type="match status" value="1"/>
</dbReference>
<dbReference type="InterPro" id="IPR004839">
    <property type="entry name" value="Aminotransferase_I/II_large"/>
</dbReference>
<dbReference type="FunFam" id="3.40.640.10:FF:000024">
    <property type="entry name" value="Kynurenine--oxoglutarate transaminase 3"/>
    <property type="match status" value="1"/>
</dbReference>
<proteinExistence type="inferred from homology"/>
<feature type="domain" description="Aminotransferase class I/classII large" evidence="6">
    <location>
        <begin position="29"/>
        <end position="387"/>
    </location>
</feature>
<sequence length="391" mass="42499">MKPVSVFYNNQPTTIFATMSALAAKHGAINLGQGFPDTDGPEWVRKAAADVLIKGPNQYPPMPGHPDLRKAVAEHNKRFYNLDIDPMTETLVTAGATEALSACCMGLLNPGDEAIVIEPYYDSYVPQIIAAGGTPKFVRLAPPDWALSEQALRAAFGPRTKLIILNSPMNPAGKVFSRSELGIIASLLMEFDAYAICDEVYEHLVFAPHEHIPLMTLPGMRDRCLRIGSAGKTFSMTGWKIGYVTGCAPLIKPVTSAHQYLTFTVNPATQIAVAQGLRADDSYFAGLVKGMDEGRQILNPGLAALGFEVLPCNGTYFLTVDVTNVAKRAGFTGSDLDFAVWLNEKAKVTVIPMSAFYHPNGGPAPHHLARFCFAKKREVLEGALDRLREFL</sequence>
<dbReference type="SUPFAM" id="SSF53383">
    <property type="entry name" value="PLP-dependent transferases"/>
    <property type="match status" value="1"/>
</dbReference>
<dbReference type="PANTHER" id="PTHR43807">
    <property type="entry name" value="FI04487P"/>
    <property type="match status" value="1"/>
</dbReference>
<evidence type="ECO:0000256" key="1">
    <source>
        <dbReference type="ARBA" id="ARBA00001933"/>
    </source>
</evidence>
<keyword evidence="3 7" id="KW-0032">Aminotransferase</keyword>
<dbReference type="Proteomes" id="UP000595362">
    <property type="component" value="Chromosome"/>
</dbReference>